<dbReference type="InterPro" id="IPR005838">
    <property type="entry name" value="T3SS_IM_P"/>
</dbReference>
<reference evidence="15" key="2">
    <citation type="submission" date="2019-02" db="EMBL/GenBank/DDBJ databases">
        <title>Granulicella sibirica sp. nov., a psychrotolerant acidobacterium isolated from an organic soil layer in forested tundra, West Siberia.</title>
        <authorList>
            <person name="Oshkin I.Y."/>
            <person name="Kulichevskaya I.S."/>
            <person name="Rijpstra W.I.C."/>
            <person name="Sinninghe Damste J.S."/>
            <person name="Rakitin A.L."/>
            <person name="Ravin N.V."/>
            <person name="Dedysh S.N."/>
        </authorList>
    </citation>
    <scope>NUCLEOTIDE SEQUENCE [LARGE SCALE GENOMIC DNA]</scope>
    <source>
        <strain evidence="15">AF10</strain>
    </source>
</reference>
<dbReference type="Pfam" id="PF00813">
    <property type="entry name" value="FliP"/>
    <property type="match status" value="1"/>
</dbReference>
<keyword evidence="10" id="KW-0975">Bacterial flagellum</keyword>
<reference evidence="14 15" key="1">
    <citation type="submission" date="2018-11" db="EMBL/GenBank/DDBJ databases">
        <authorList>
            <person name="Mardanov A.V."/>
            <person name="Ravin N.V."/>
            <person name="Dedysh S.N."/>
        </authorList>
    </citation>
    <scope>NUCLEOTIDE SEQUENCE [LARGE SCALE GENOMIC DNA]</scope>
    <source>
        <strain evidence="14 15">AF10</strain>
    </source>
</reference>
<comment type="function">
    <text evidence="12">Plays a role in the flagellum-specific transport system.</text>
</comment>
<evidence type="ECO:0000256" key="3">
    <source>
        <dbReference type="ARBA" id="ARBA00022448"/>
    </source>
</evidence>
<dbReference type="PRINTS" id="PR01302">
    <property type="entry name" value="TYPE3IMPPROT"/>
</dbReference>
<keyword evidence="3 12" id="KW-0813">Transport</keyword>
<dbReference type="EMBL" id="RDSM01000001">
    <property type="protein sequence ID" value="RXH57265.1"/>
    <property type="molecule type" value="Genomic_DNA"/>
</dbReference>
<keyword evidence="14" id="KW-0966">Cell projection</keyword>
<keyword evidence="11 12" id="KW-1006">Bacterial flagellum protein export</keyword>
<keyword evidence="14" id="KW-0282">Flagellum</keyword>
<dbReference type="PRINTS" id="PR00951">
    <property type="entry name" value="FLGBIOSNFLIP"/>
</dbReference>
<dbReference type="Proteomes" id="UP000289437">
    <property type="component" value="Unassembled WGS sequence"/>
</dbReference>
<keyword evidence="15" id="KW-1185">Reference proteome</keyword>
<keyword evidence="5 12" id="KW-0812">Transmembrane</keyword>
<dbReference type="NCBIfam" id="TIGR01103">
    <property type="entry name" value="fliP"/>
    <property type="match status" value="1"/>
</dbReference>
<dbReference type="AlphaFoldDB" id="A0A4Q0T0Y3"/>
<evidence type="ECO:0000313" key="14">
    <source>
        <dbReference type="EMBL" id="RXH57265.1"/>
    </source>
</evidence>
<evidence type="ECO:0000256" key="9">
    <source>
        <dbReference type="ARBA" id="ARBA00023136"/>
    </source>
</evidence>
<dbReference type="InterPro" id="IPR005837">
    <property type="entry name" value="FliP"/>
</dbReference>
<evidence type="ECO:0000256" key="7">
    <source>
        <dbReference type="ARBA" id="ARBA00022927"/>
    </source>
</evidence>
<accession>A0A4Q0T0Y3</accession>
<feature type="transmembrane region" description="Helical" evidence="12">
    <location>
        <begin position="67"/>
        <end position="94"/>
    </location>
</feature>
<name>A0A4Q0T0Y3_9BACT</name>
<proteinExistence type="inferred from homology"/>
<feature type="transmembrane region" description="Helical" evidence="12">
    <location>
        <begin position="248"/>
        <end position="265"/>
    </location>
</feature>
<organism evidence="14 15">
    <name type="scientific">Granulicella sibirica</name>
    <dbReference type="NCBI Taxonomy" id="2479048"/>
    <lineage>
        <taxon>Bacteria</taxon>
        <taxon>Pseudomonadati</taxon>
        <taxon>Acidobacteriota</taxon>
        <taxon>Terriglobia</taxon>
        <taxon>Terriglobales</taxon>
        <taxon>Acidobacteriaceae</taxon>
        <taxon>Granulicella</taxon>
    </lineage>
</organism>
<keyword evidence="13" id="KW-0732">Signal</keyword>
<comment type="caution">
    <text evidence="14">The sequence shown here is derived from an EMBL/GenBank/DDBJ whole genome shotgun (WGS) entry which is preliminary data.</text>
</comment>
<feature type="transmembrane region" description="Helical" evidence="12">
    <location>
        <begin position="114"/>
        <end position="134"/>
    </location>
</feature>
<feature type="signal peptide" evidence="13">
    <location>
        <begin position="1"/>
        <end position="23"/>
    </location>
</feature>
<feature type="chain" id="PRO_5020779424" description="Flagellar biosynthetic protein FliP" evidence="13">
    <location>
        <begin position="24"/>
        <end position="269"/>
    </location>
</feature>
<evidence type="ECO:0000256" key="12">
    <source>
        <dbReference type="RuleBase" id="RU362069"/>
    </source>
</evidence>
<dbReference type="GO" id="GO:0005886">
    <property type="term" value="C:plasma membrane"/>
    <property type="evidence" value="ECO:0007669"/>
    <property type="project" value="UniProtKB-SubCell"/>
</dbReference>
<evidence type="ECO:0000256" key="6">
    <source>
        <dbReference type="ARBA" id="ARBA00022795"/>
    </source>
</evidence>
<dbReference type="PANTHER" id="PTHR30587">
    <property type="entry name" value="FLAGELLAR BIOSYNTHETIC PROTEIN FLIP"/>
    <property type="match status" value="1"/>
</dbReference>
<evidence type="ECO:0000256" key="1">
    <source>
        <dbReference type="ARBA" id="ARBA00006257"/>
    </source>
</evidence>
<protein>
    <recommendedName>
        <fullName evidence="2 12">Flagellar biosynthetic protein FliP</fullName>
    </recommendedName>
</protein>
<keyword evidence="8 12" id="KW-1133">Transmembrane helix</keyword>
<dbReference type="GO" id="GO:0044781">
    <property type="term" value="P:bacterial-type flagellum organization"/>
    <property type="evidence" value="ECO:0007669"/>
    <property type="project" value="UniProtKB-UniRule"/>
</dbReference>
<feature type="transmembrane region" description="Helical" evidence="12">
    <location>
        <begin position="206"/>
        <end position="228"/>
    </location>
</feature>
<dbReference type="PROSITE" id="PS01061">
    <property type="entry name" value="FLIP_2"/>
    <property type="match status" value="1"/>
</dbReference>
<keyword evidence="6 12" id="KW-1005">Bacterial flagellum biogenesis</keyword>
<sequence length="269" mass="28941">MKLRLLTASLLFTGFLFPATASAASLSGGSQVHLISPMLSAILVAPGASANANGLQIQGLGGASAPWTVVVLLTFLSLIPSLLLCVTPFARLLIVFHFLRQALGLQTTPSNQTLIGLSMILTFFLMQPVGAVVYDTAVVPLEAGQITPLEALNRAGVPLRQFMAHYVRDKDVALFLDLAKEPRPNNIKDLSFRVMLPSYILSELKAGFQIGTVLFLPFLIVDMVVASITTSVGMMQLPPVVISTPLKLLLFLMVDGWHLLIGALMRSFN</sequence>
<comment type="subcellular location">
    <subcellularLocation>
        <location evidence="12">Cell membrane</location>
        <topology evidence="12">Multi-pass membrane protein</topology>
    </subcellularLocation>
    <subcellularLocation>
        <location evidence="12">Bacterial flagellum basal body</location>
    </subcellularLocation>
</comment>
<comment type="similarity">
    <text evidence="1 12">Belongs to the FliP/MopC/SpaP family.</text>
</comment>
<keyword evidence="7 12" id="KW-0653">Protein transport</keyword>
<dbReference type="PANTHER" id="PTHR30587:SF0">
    <property type="entry name" value="FLAGELLAR BIOSYNTHETIC PROTEIN FLIP"/>
    <property type="match status" value="1"/>
</dbReference>
<keyword evidence="4 12" id="KW-1003">Cell membrane</keyword>
<evidence type="ECO:0000256" key="8">
    <source>
        <dbReference type="ARBA" id="ARBA00022989"/>
    </source>
</evidence>
<keyword evidence="9 12" id="KW-0472">Membrane</keyword>
<evidence type="ECO:0000256" key="5">
    <source>
        <dbReference type="ARBA" id="ARBA00022692"/>
    </source>
</evidence>
<evidence type="ECO:0000256" key="4">
    <source>
        <dbReference type="ARBA" id="ARBA00022475"/>
    </source>
</evidence>
<evidence type="ECO:0000256" key="2">
    <source>
        <dbReference type="ARBA" id="ARBA00021714"/>
    </source>
</evidence>
<dbReference type="GO" id="GO:0009306">
    <property type="term" value="P:protein secretion"/>
    <property type="evidence" value="ECO:0007669"/>
    <property type="project" value="UniProtKB-UniRule"/>
</dbReference>
<dbReference type="GO" id="GO:0009425">
    <property type="term" value="C:bacterial-type flagellum basal body"/>
    <property type="evidence" value="ECO:0007669"/>
    <property type="project" value="UniProtKB-SubCell"/>
</dbReference>
<evidence type="ECO:0000256" key="13">
    <source>
        <dbReference type="SAM" id="SignalP"/>
    </source>
</evidence>
<evidence type="ECO:0000313" key="15">
    <source>
        <dbReference type="Proteomes" id="UP000289437"/>
    </source>
</evidence>
<gene>
    <name evidence="12" type="primary">fliP</name>
    <name evidence="14" type="ORF">GRAN_0575</name>
</gene>
<evidence type="ECO:0000256" key="10">
    <source>
        <dbReference type="ARBA" id="ARBA00023143"/>
    </source>
</evidence>
<keyword evidence="14" id="KW-0969">Cilium</keyword>
<evidence type="ECO:0000256" key="11">
    <source>
        <dbReference type="ARBA" id="ARBA00023225"/>
    </source>
</evidence>